<dbReference type="InterPro" id="IPR000192">
    <property type="entry name" value="Aminotrans_V_dom"/>
</dbReference>
<feature type="domain" description="Aminotransferase class V" evidence="3">
    <location>
        <begin position="81"/>
        <end position="422"/>
    </location>
</feature>
<dbReference type="GO" id="GO:0008483">
    <property type="term" value="F:transaminase activity"/>
    <property type="evidence" value="ECO:0007669"/>
    <property type="project" value="UniProtKB-KW"/>
</dbReference>
<dbReference type="InterPro" id="IPR015424">
    <property type="entry name" value="PyrdxlP-dep_Trfase"/>
</dbReference>
<organism evidence="4 5">
    <name type="scientific">Pseudomonas viridiflava</name>
    <name type="common">Phytomonas viridiflava</name>
    <dbReference type="NCBI Taxonomy" id="33069"/>
    <lineage>
        <taxon>Bacteria</taxon>
        <taxon>Pseudomonadati</taxon>
        <taxon>Pseudomonadota</taxon>
        <taxon>Gammaproteobacteria</taxon>
        <taxon>Pseudomonadales</taxon>
        <taxon>Pseudomonadaceae</taxon>
        <taxon>Pseudomonas</taxon>
    </lineage>
</organism>
<gene>
    <name evidence="4" type="ORF">EZZ81_27215</name>
</gene>
<evidence type="ECO:0000256" key="1">
    <source>
        <dbReference type="ARBA" id="ARBA00022898"/>
    </source>
</evidence>
<keyword evidence="4" id="KW-0808">Transferase</keyword>
<dbReference type="Pfam" id="PF00266">
    <property type="entry name" value="Aminotran_5"/>
    <property type="match status" value="1"/>
</dbReference>
<feature type="signal peptide" evidence="2">
    <location>
        <begin position="1"/>
        <end position="28"/>
    </location>
</feature>
<protein>
    <submittedName>
        <fullName evidence="4">Aminotransferase class V-fold PLP-dependent enzyme</fullName>
    </submittedName>
</protein>
<dbReference type="PROSITE" id="PS51318">
    <property type="entry name" value="TAT"/>
    <property type="match status" value="1"/>
</dbReference>
<reference evidence="4" key="1">
    <citation type="submission" date="2019-02" db="EMBL/GenBank/DDBJ databases">
        <authorList>
            <person name="Lutz S."/>
            <person name="Schori C."/>
            <person name="Ahrens C.H."/>
            <person name="Gueguen E."/>
        </authorList>
    </citation>
    <scope>NUCLEOTIDE SEQUENCE</scope>
    <source>
        <strain evidence="4">Psy35</strain>
    </source>
</reference>
<dbReference type="RefSeq" id="WP_032663406.1">
    <property type="nucleotide sequence ID" value="NZ_CP036495.1"/>
</dbReference>
<accession>A0AA46ZZN8</accession>
<evidence type="ECO:0000313" key="4">
    <source>
        <dbReference type="EMBL" id="UZA71713.1"/>
    </source>
</evidence>
<dbReference type="EMBL" id="CP036495">
    <property type="protein sequence ID" value="UZA71713.1"/>
    <property type="molecule type" value="Genomic_DNA"/>
</dbReference>
<name>A0AA46ZZN8_PSEVI</name>
<dbReference type="InterPro" id="IPR015421">
    <property type="entry name" value="PyrdxlP-dep_Trfase_major"/>
</dbReference>
<keyword evidence="4" id="KW-0032">Aminotransferase</keyword>
<dbReference type="InterPro" id="IPR015422">
    <property type="entry name" value="PyrdxlP-dep_Trfase_small"/>
</dbReference>
<dbReference type="InterPro" id="IPR006311">
    <property type="entry name" value="TAT_signal"/>
</dbReference>
<dbReference type="PANTHER" id="PTHR43092:SF6">
    <property type="entry name" value="BLR1280 PROTEIN"/>
    <property type="match status" value="1"/>
</dbReference>
<evidence type="ECO:0000313" key="5">
    <source>
        <dbReference type="Proteomes" id="UP001163644"/>
    </source>
</evidence>
<keyword evidence="1" id="KW-0663">Pyridoxal phosphate</keyword>
<dbReference type="AlphaFoldDB" id="A0AA46ZZN8"/>
<feature type="chain" id="PRO_5041440681" evidence="2">
    <location>
        <begin position="29"/>
        <end position="432"/>
    </location>
</feature>
<dbReference type="SUPFAM" id="SSF53383">
    <property type="entry name" value="PLP-dependent transferases"/>
    <property type="match status" value="1"/>
</dbReference>
<sequence length="432" mass="47530">MAIDISRRSFINRTACLALAASTGSLFAADRGGMEAMLVNTVSSSDESYWLNIAAQYQVSPDITNLENGFYGIMNNTVLAEYHRNIKFLNLNNSYYMRTAYEADMLAVRAQIATIAGVLPEEIAITRGATEALQNLITNYNLIKPGDVVMYSDLDYDSAQYAMNYLHERRGANVVTLVIPEPASKQDILDTYAATFNANPKTKLLLLTHISHRTGRVMPVAEISAMAKAKGIDVIVDAAHSWGQMDFSIPDLNVDFAAFNLHKWMSAPLGVGFLYIRKGRLADIDRAYADEDFAATDIRSRVHSGTTNTANVMTVPTALALHISLGAANKQARLRFLREYWVSRVREFKGMNILTSDEPGSYGAITSFRLTGKVSKADNVAITNELREKHNIFTVRRGGVAGGDCVRVSTALFTKTSDLDRLVAALKTITKS</sequence>
<dbReference type="Gene3D" id="3.90.1150.10">
    <property type="entry name" value="Aspartate Aminotransferase, domain 1"/>
    <property type="match status" value="1"/>
</dbReference>
<dbReference type="PANTHER" id="PTHR43092">
    <property type="entry name" value="L-CYSTEINE DESULFHYDRASE"/>
    <property type="match status" value="1"/>
</dbReference>
<proteinExistence type="predicted"/>
<dbReference type="Gene3D" id="3.40.640.10">
    <property type="entry name" value="Type I PLP-dependent aspartate aminotransferase-like (Major domain)"/>
    <property type="match status" value="1"/>
</dbReference>
<keyword evidence="2" id="KW-0732">Signal</keyword>
<dbReference type="Proteomes" id="UP001163644">
    <property type="component" value="Chromosome"/>
</dbReference>
<evidence type="ECO:0000259" key="3">
    <source>
        <dbReference type="Pfam" id="PF00266"/>
    </source>
</evidence>
<evidence type="ECO:0000256" key="2">
    <source>
        <dbReference type="SAM" id="SignalP"/>
    </source>
</evidence>